<sequence>MAGKILVIGSTGTIGTPLVKALVAKGESVKAASRSGEAADGAEGVRFDYTDASTYGEAFDGVDRLFLLLSGGRLDAIDALTPVVEEAARRKVKIVFLSVLGVDADDSIPYRQIELKIIASGTPYVILRPNWFADNFHSYWKAGIDHGQIAVPAGEGKSSFIDVRDIADSAAAALTSNAFDGRAFNLTGPKALGYGEAAALISQAIGKPVSYSAVSDDVFIGILTGAGVPQDYAAFLASIFYPVREGWTAVVTGDVETLTGHPPRSLETYIADNLDRLKG</sequence>
<feature type="domain" description="NmrA-like" evidence="1">
    <location>
        <begin position="3"/>
        <end position="240"/>
    </location>
</feature>
<organism evidence="2 3">
    <name type="scientific">Agrobacterium tumefaciens</name>
    <dbReference type="NCBI Taxonomy" id="358"/>
    <lineage>
        <taxon>Bacteria</taxon>
        <taxon>Pseudomonadati</taxon>
        <taxon>Pseudomonadota</taxon>
        <taxon>Alphaproteobacteria</taxon>
        <taxon>Hyphomicrobiales</taxon>
        <taxon>Rhizobiaceae</taxon>
        <taxon>Rhizobium/Agrobacterium group</taxon>
        <taxon>Agrobacterium</taxon>
        <taxon>Agrobacterium tumefaciens complex</taxon>
    </lineage>
</organism>
<dbReference type="InterPro" id="IPR008030">
    <property type="entry name" value="NmrA-like"/>
</dbReference>
<reference evidence="2 3" key="1">
    <citation type="submission" date="2016-05" db="EMBL/GenBank/DDBJ databases">
        <authorList>
            <person name="Lavstsen T."/>
            <person name="Jespersen J.S."/>
        </authorList>
    </citation>
    <scope>NUCLEOTIDE SEQUENCE [LARGE SCALE GENOMIC DNA]</scope>
    <source>
        <strain evidence="2 3">KCJ1736</strain>
    </source>
</reference>
<dbReference type="Proteomes" id="UP000077098">
    <property type="component" value="Unassembled WGS sequence"/>
</dbReference>
<dbReference type="Gene3D" id="3.40.50.720">
    <property type="entry name" value="NAD(P)-binding Rossmann-like Domain"/>
    <property type="match status" value="1"/>
</dbReference>
<proteinExistence type="predicted"/>
<comment type="caution">
    <text evidence="2">The sequence shown here is derived from an EMBL/GenBank/DDBJ whole genome shotgun (WGS) entry which is preliminary data.</text>
</comment>
<evidence type="ECO:0000313" key="2">
    <source>
        <dbReference type="EMBL" id="OAE38315.1"/>
    </source>
</evidence>
<dbReference type="EMBL" id="LXPS01000038">
    <property type="protein sequence ID" value="OAE38315.1"/>
    <property type="molecule type" value="Genomic_DNA"/>
</dbReference>
<evidence type="ECO:0000259" key="1">
    <source>
        <dbReference type="Pfam" id="PF05368"/>
    </source>
</evidence>
<dbReference type="PANTHER" id="PTHR43162:SF1">
    <property type="entry name" value="PRESTALK A DIFFERENTIATION PROTEIN A"/>
    <property type="match status" value="1"/>
</dbReference>
<accession>A0A176WXN1</accession>
<dbReference type="InterPro" id="IPR036291">
    <property type="entry name" value="NAD(P)-bd_dom_sf"/>
</dbReference>
<dbReference type="InterPro" id="IPR051604">
    <property type="entry name" value="Ergot_Alk_Oxidoreductase"/>
</dbReference>
<dbReference type="CDD" id="cd05269">
    <property type="entry name" value="TMR_SDR_a"/>
    <property type="match status" value="1"/>
</dbReference>
<dbReference type="Pfam" id="PF05368">
    <property type="entry name" value="NmrA"/>
    <property type="match status" value="1"/>
</dbReference>
<evidence type="ECO:0000313" key="3">
    <source>
        <dbReference type="Proteomes" id="UP000077098"/>
    </source>
</evidence>
<dbReference type="Gene3D" id="3.90.25.10">
    <property type="entry name" value="UDP-galactose 4-epimerase, domain 1"/>
    <property type="match status" value="1"/>
</dbReference>
<dbReference type="AlphaFoldDB" id="A0A176WXN1"/>
<dbReference type="SUPFAM" id="SSF51735">
    <property type="entry name" value="NAD(P)-binding Rossmann-fold domains"/>
    <property type="match status" value="1"/>
</dbReference>
<dbReference type="RefSeq" id="WP_063950952.1">
    <property type="nucleotide sequence ID" value="NZ_LXPS01000038.1"/>
</dbReference>
<name>A0A176WXN1_AGRTU</name>
<protein>
    <submittedName>
        <fullName evidence="2">NAD(P)-dependent oxidoreductase</fullName>
    </submittedName>
</protein>
<dbReference type="PANTHER" id="PTHR43162">
    <property type="match status" value="1"/>
</dbReference>
<gene>
    <name evidence="2" type="ORF">A7J57_17695</name>
</gene>